<comment type="caution">
    <text evidence="1">The sequence shown here is derived from an EMBL/GenBank/DDBJ whole genome shotgun (WGS) entry which is preliminary data.</text>
</comment>
<accession>A0A9N8K225</accession>
<organism evidence="1 2">
    <name type="scientific">Aureobasidium vineae</name>
    <dbReference type="NCBI Taxonomy" id="2773715"/>
    <lineage>
        <taxon>Eukaryota</taxon>
        <taxon>Fungi</taxon>
        <taxon>Dikarya</taxon>
        <taxon>Ascomycota</taxon>
        <taxon>Pezizomycotina</taxon>
        <taxon>Dothideomycetes</taxon>
        <taxon>Dothideomycetidae</taxon>
        <taxon>Dothideales</taxon>
        <taxon>Saccotheciaceae</taxon>
        <taxon>Aureobasidium</taxon>
    </lineage>
</organism>
<gene>
    <name evidence="1" type="ORF">AWRI4619_LOCUS8751</name>
</gene>
<evidence type="ECO:0000313" key="1">
    <source>
        <dbReference type="EMBL" id="CAD0095324.1"/>
    </source>
</evidence>
<evidence type="ECO:0000313" key="2">
    <source>
        <dbReference type="Proteomes" id="UP000716446"/>
    </source>
</evidence>
<sequence>MADESYHADNVSIRSAGTVCYVAALDTTLRTPSPEPFVEEPEDENDFDPAFRLMVEQSKSLKETFQKRSLEYGELKYELRRARDFYDHLYRIDFNVSSAILATQEILEVSSFTFRDFRSHLSRQKHQQKEFFGSRVTRIRTTFDQLERLAEENEVLLDKLRVLHYPVEEFQHIARRDKLMRSQNNLDFVIKELHEELSAFLSSRLTIIYSE</sequence>
<dbReference type="EMBL" id="CAIJEN010000015">
    <property type="protein sequence ID" value="CAD0095324.1"/>
    <property type="molecule type" value="Genomic_DNA"/>
</dbReference>
<protein>
    <submittedName>
        <fullName evidence="1">Uncharacterized protein</fullName>
    </submittedName>
</protein>
<keyword evidence="2" id="KW-1185">Reference proteome</keyword>
<proteinExistence type="predicted"/>
<dbReference type="Proteomes" id="UP000716446">
    <property type="component" value="Unassembled WGS sequence"/>
</dbReference>
<dbReference type="AlphaFoldDB" id="A0A9N8K225"/>
<name>A0A9N8K225_9PEZI</name>
<reference evidence="1" key="1">
    <citation type="submission" date="2020-06" db="EMBL/GenBank/DDBJ databases">
        <authorList>
            <person name="Onetto C."/>
        </authorList>
    </citation>
    <scope>NUCLEOTIDE SEQUENCE</scope>
</reference>